<comment type="similarity">
    <text evidence="4">Belongs to the PriB family.</text>
</comment>
<dbReference type="NCBIfam" id="TIGR04418">
    <property type="entry name" value="PriB_gamma"/>
    <property type="match status" value="1"/>
</dbReference>
<dbReference type="InterPro" id="IPR012340">
    <property type="entry name" value="NA-bd_OB-fold"/>
</dbReference>
<evidence type="ECO:0000256" key="1">
    <source>
        <dbReference type="ARBA" id="ARBA00022515"/>
    </source>
</evidence>
<evidence type="ECO:0000256" key="3">
    <source>
        <dbReference type="ARBA" id="ARBA00023125"/>
    </source>
</evidence>
<dbReference type="GO" id="GO:1990077">
    <property type="term" value="C:primosome complex"/>
    <property type="evidence" value="ECO:0007669"/>
    <property type="project" value="UniProtKB-UniRule"/>
</dbReference>
<evidence type="ECO:0000256" key="4">
    <source>
        <dbReference type="HAMAP-Rule" id="MF_00720"/>
    </source>
</evidence>
<evidence type="ECO:0000313" key="5">
    <source>
        <dbReference type="EMBL" id="MBK6974966.1"/>
    </source>
</evidence>
<comment type="function">
    <text evidence="4">Involved in the restart of stalled replication forks, which reloads the replicative helicase on sites other than the origin of replication; the PriA-PriB pathway is the major replication restart pathway. During primosome assembly it facilitates complex formation between PriA and DnaT on DNA; stabilizes PriA on DNA. Stimulates the DNA unwinding activity of PriA helicase.</text>
</comment>
<organism evidence="5 6">
    <name type="scientific">Candidatus Methylophosphatis roskildensis</name>
    <dbReference type="NCBI Taxonomy" id="2899263"/>
    <lineage>
        <taxon>Bacteria</taxon>
        <taxon>Pseudomonadati</taxon>
        <taxon>Pseudomonadota</taxon>
        <taxon>Betaproteobacteria</taxon>
        <taxon>Nitrosomonadales</taxon>
        <taxon>Sterolibacteriaceae</taxon>
        <taxon>Candidatus Methylophosphatis</taxon>
    </lineage>
</organism>
<keyword evidence="3 4" id="KW-0238">DNA-binding</keyword>
<dbReference type="GO" id="GO:0006269">
    <property type="term" value="P:DNA replication, synthesis of primer"/>
    <property type="evidence" value="ECO:0007669"/>
    <property type="project" value="UniProtKB-KW"/>
</dbReference>
<dbReference type="Proteomes" id="UP000807785">
    <property type="component" value="Unassembled WGS sequence"/>
</dbReference>
<comment type="subunit">
    <text evidence="4">Homodimer. Interacts with PriA and DnaT. Component of the replication restart primosome. Primosome assembly occurs via a 'hand-off' mechanism. PriA binds to replication forks, subsequently PriB then DnaT bind; DnaT then displaces ssDNA to generate the helicase loading substrate.</text>
</comment>
<dbReference type="GO" id="GO:0003697">
    <property type="term" value="F:single-stranded DNA binding"/>
    <property type="evidence" value="ECO:0007669"/>
    <property type="project" value="UniProtKB-UniRule"/>
</dbReference>
<sequence>MSDRDNLLRLSGRLVEFAAPRTTPAGVMVRTCKLHHHSRQIEAGLPREVECEIEAVALGQQAHLVAQAALGTELLLTGFLARKSLRSARLVMHVTQIEFVEGTENGIQIEQDGHQAQG</sequence>
<gene>
    <name evidence="4 5" type="primary">priB</name>
    <name evidence="5" type="ORF">IPH26_19210</name>
</gene>
<dbReference type="Gene3D" id="2.40.50.140">
    <property type="entry name" value="Nucleic acid-binding proteins"/>
    <property type="match status" value="1"/>
</dbReference>
<dbReference type="SUPFAM" id="SSF50249">
    <property type="entry name" value="Nucleic acid-binding proteins"/>
    <property type="match status" value="1"/>
</dbReference>
<name>A0A9D7HST7_9PROT</name>
<keyword evidence="2 4" id="KW-0235">DNA replication</keyword>
<reference evidence="5" key="1">
    <citation type="submission" date="2020-10" db="EMBL/GenBank/DDBJ databases">
        <title>Connecting structure to function with the recovery of over 1000 high-quality activated sludge metagenome-assembled genomes encoding full-length rRNA genes using long-read sequencing.</title>
        <authorList>
            <person name="Singleton C.M."/>
            <person name="Petriglieri F."/>
            <person name="Kristensen J.M."/>
            <person name="Kirkegaard R.H."/>
            <person name="Michaelsen T.Y."/>
            <person name="Andersen M.H."/>
            <person name="Karst S.M."/>
            <person name="Dueholm M.S."/>
            <person name="Nielsen P.H."/>
            <person name="Albertsen M."/>
        </authorList>
    </citation>
    <scope>NUCLEOTIDE SEQUENCE</scope>
    <source>
        <strain evidence="5">Bjer_18-Q3-R1-45_BAT3C.347</strain>
    </source>
</reference>
<dbReference type="InterPro" id="IPR000424">
    <property type="entry name" value="Primosome_PriB/ssb"/>
</dbReference>
<dbReference type="PROSITE" id="PS50935">
    <property type="entry name" value="SSB"/>
    <property type="match status" value="1"/>
</dbReference>
<protein>
    <recommendedName>
        <fullName evidence="4">Replication restart protein PriB</fullName>
    </recommendedName>
</protein>
<proteinExistence type="inferred from homology"/>
<evidence type="ECO:0000256" key="2">
    <source>
        <dbReference type="ARBA" id="ARBA00022705"/>
    </source>
</evidence>
<comment type="caution">
    <text evidence="5">The sequence shown here is derived from an EMBL/GenBank/DDBJ whole genome shotgun (WGS) entry which is preliminary data.</text>
</comment>
<dbReference type="AlphaFoldDB" id="A0A9D7HST7"/>
<dbReference type="EMBL" id="JADJEV010000005">
    <property type="protein sequence ID" value="MBK6974966.1"/>
    <property type="molecule type" value="Genomic_DNA"/>
</dbReference>
<dbReference type="InterPro" id="IPR023646">
    <property type="entry name" value="Prisomal_replication_PriB"/>
</dbReference>
<dbReference type="Pfam" id="PF22657">
    <property type="entry name" value="SSB_1"/>
    <property type="match status" value="1"/>
</dbReference>
<dbReference type="HAMAP" id="MF_00720">
    <property type="entry name" value="PriB"/>
    <property type="match status" value="1"/>
</dbReference>
<accession>A0A9D7HST7</accession>
<keyword evidence="1 4" id="KW-0639">Primosome</keyword>
<dbReference type="PIRSF" id="PIRSF003135">
    <property type="entry name" value="Primosomal_n"/>
    <property type="match status" value="1"/>
</dbReference>
<evidence type="ECO:0000313" key="6">
    <source>
        <dbReference type="Proteomes" id="UP000807785"/>
    </source>
</evidence>